<sequence length="680" mass="78082">MSGLSADSPSQGSKSAKKRKRDPIWESFTEVEETVKSRWSAVSATRYKKIQKALSAVLSIPSLPIHIFMHPLVRKLFQVMSPSFELPKSFASFKRILQEQFLSLQEDIKDNLSKMQQRYSLTCDVWTDSGMKNAYLGVTLHYADVTGTLRRIFLGLQQLNDSHTGALVRRETEKILCNYGLSLTNAFKVVTDAGSNMVKAFNEIRMSDIDPNQYVDEEEQDEGLQEADANNEVQFQEVEFLLRPLFHYDLVVLLMPCNCTAYSKTPSDIPTTQKWLNVRGISGMVLNNYVGEYFENLNTDQLSIALLQGQVELENVPLKKTALRKFDIPVQVKSGVIGRLTLKQYEQSKKQQALDALELHHKKQLLMTIGQKLKEDDAERKVVILNNIHIRYEDDNISGKLDGAFNFGIRIENVTIQTTNSQWKPGFVQSTTVGPDGKPMNIFKKLDIKRLSIYWNCNEPFMPKPASKDGASSVISVNDLKKQMSPENTCSNTFILQQPFCMEVRMEKNASRFPLKTVPLIPRFKFDLRPERIEIELSKRQLAQMRVLGREWARFDRARQHRKWRPLVPISESPKSWWKFSYDRVVEEHRRHHCCLSKENLLRRAKHLNAYCKAYRRKLVGLLKHFGGSEKQTGVTKENRSTSPNQEDMAFMNRLNTTPSSLMMSSTYSERPSSANTLTS</sequence>
<accession>A0A915ER83</accession>
<feature type="region of interest" description="Disordered" evidence="2">
    <location>
        <begin position="659"/>
        <end position="680"/>
    </location>
</feature>
<dbReference type="GO" id="GO:0007005">
    <property type="term" value="P:mitochondrion organization"/>
    <property type="evidence" value="ECO:0007669"/>
    <property type="project" value="TreeGrafter"/>
</dbReference>
<protein>
    <recommendedName>
        <fullName evidence="3">Chorein N-terminal domain-containing protein</fullName>
    </recommendedName>
</protein>
<dbReference type="InterPro" id="IPR012337">
    <property type="entry name" value="RNaseH-like_sf"/>
</dbReference>
<feature type="region of interest" description="Disordered" evidence="2">
    <location>
        <begin position="1"/>
        <end position="22"/>
    </location>
</feature>
<dbReference type="SUPFAM" id="SSF53098">
    <property type="entry name" value="Ribonuclease H-like"/>
    <property type="match status" value="1"/>
</dbReference>
<dbReference type="PANTHER" id="PTHR16166:SF141">
    <property type="entry name" value="INTERMEMBRANE LIPID TRANSFER PROTEIN VPS13D"/>
    <property type="match status" value="1"/>
</dbReference>
<keyword evidence="4" id="KW-1185">Reference proteome</keyword>
<dbReference type="Pfam" id="PF12624">
    <property type="entry name" value="VPS13_N"/>
    <property type="match status" value="2"/>
</dbReference>
<dbReference type="WBParaSite" id="jg8936">
    <property type="protein sequence ID" value="jg8936"/>
    <property type="gene ID" value="jg8936"/>
</dbReference>
<evidence type="ECO:0000256" key="1">
    <source>
        <dbReference type="ARBA" id="ARBA00022448"/>
    </source>
</evidence>
<dbReference type="InterPro" id="IPR026847">
    <property type="entry name" value="VPS13"/>
</dbReference>
<evidence type="ECO:0000313" key="4">
    <source>
        <dbReference type="Proteomes" id="UP000887574"/>
    </source>
</evidence>
<evidence type="ECO:0000256" key="2">
    <source>
        <dbReference type="SAM" id="MobiDB-lite"/>
    </source>
</evidence>
<evidence type="ECO:0000259" key="3">
    <source>
        <dbReference type="Pfam" id="PF12624"/>
    </source>
</evidence>
<dbReference type="GO" id="GO:0006623">
    <property type="term" value="P:protein targeting to vacuole"/>
    <property type="evidence" value="ECO:0007669"/>
    <property type="project" value="TreeGrafter"/>
</dbReference>
<proteinExistence type="predicted"/>
<organism evidence="4 5">
    <name type="scientific">Ditylenchus dipsaci</name>
    <dbReference type="NCBI Taxonomy" id="166011"/>
    <lineage>
        <taxon>Eukaryota</taxon>
        <taxon>Metazoa</taxon>
        <taxon>Ecdysozoa</taxon>
        <taxon>Nematoda</taxon>
        <taxon>Chromadorea</taxon>
        <taxon>Rhabditida</taxon>
        <taxon>Tylenchina</taxon>
        <taxon>Tylenchomorpha</taxon>
        <taxon>Sphaerularioidea</taxon>
        <taxon>Anguinidae</taxon>
        <taxon>Anguininae</taxon>
        <taxon>Ditylenchus</taxon>
    </lineage>
</organism>
<feature type="domain" description="Chorein N-terminal" evidence="3">
    <location>
        <begin position="285"/>
        <end position="343"/>
    </location>
</feature>
<dbReference type="AlphaFoldDB" id="A0A915ER83"/>
<keyword evidence="1" id="KW-0813">Transport</keyword>
<name>A0A915ER83_9BILA</name>
<reference evidence="5" key="1">
    <citation type="submission" date="2022-11" db="UniProtKB">
        <authorList>
            <consortium name="WormBaseParasite"/>
        </authorList>
    </citation>
    <scope>IDENTIFICATION</scope>
</reference>
<feature type="compositionally biased region" description="Polar residues" evidence="2">
    <location>
        <begin position="1"/>
        <end position="14"/>
    </location>
</feature>
<feature type="domain" description="Chorein N-terminal" evidence="3">
    <location>
        <begin position="383"/>
        <end position="619"/>
    </location>
</feature>
<dbReference type="GO" id="GO:0045053">
    <property type="term" value="P:protein retention in Golgi apparatus"/>
    <property type="evidence" value="ECO:0007669"/>
    <property type="project" value="TreeGrafter"/>
</dbReference>
<dbReference type="InterPro" id="IPR026854">
    <property type="entry name" value="VPS13_N"/>
</dbReference>
<dbReference type="Proteomes" id="UP000887574">
    <property type="component" value="Unplaced"/>
</dbReference>
<dbReference type="PANTHER" id="PTHR16166">
    <property type="entry name" value="VACUOLAR PROTEIN SORTING-ASSOCIATED PROTEIN VPS13"/>
    <property type="match status" value="1"/>
</dbReference>
<evidence type="ECO:0000313" key="5">
    <source>
        <dbReference type="WBParaSite" id="jg8936"/>
    </source>
</evidence>